<proteinExistence type="predicted"/>
<protein>
    <submittedName>
        <fullName evidence="1">Uncharacterized protein</fullName>
    </submittedName>
</protein>
<reference evidence="1 2" key="1">
    <citation type="submission" date="2017-04" db="EMBL/GenBank/DDBJ databases">
        <title>Draft genome sequence of Tuber borchii Vittad., a whitish edible truffle.</title>
        <authorList>
            <consortium name="DOE Joint Genome Institute"/>
            <person name="Murat C."/>
            <person name="Kuo A."/>
            <person name="Barry K.W."/>
            <person name="Clum A."/>
            <person name="Dockter R.B."/>
            <person name="Fauchery L."/>
            <person name="Iotti M."/>
            <person name="Kohler A."/>
            <person name="Labutti K."/>
            <person name="Lindquist E.A."/>
            <person name="Lipzen A."/>
            <person name="Ohm R.A."/>
            <person name="Wang M."/>
            <person name="Grigoriev I.V."/>
            <person name="Zambonelli A."/>
            <person name="Martin F.M."/>
        </authorList>
    </citation>
    <scope>NUCLEOTIDE SEQUENCE [LARGE SCALE GENOMIC DNA]</scope>
    <source>
        <strain evidence="1 2">Tbo3840</strain>
    </source>
</reference>
<organism evidence="1 2">
    <name type="scientific">Tuber borchii</name>
    <name type="common">White truffle</name>
    <dbReference type="NCBI Taxonomy" id="42251"/>
    <lineage>
        <taxon>Eukaryota</taxon>
        <taxon>Fungi</taxon>
        <taxon>Dikarya</taxon>
        <taxon>Ascomycota</taxon>
        <taxon>Pezizomycotina</taxon>
        <taxon>Pezizomycetes</taxon>
        <taxon>Pezizales</taxon>
        <taxon>Tuberaceae</taxon>
        <taxon>Tuber</taxon>
    </lineage>
</organism>
<evidence type="ECO:0000313" key="2">
    <source>
        <dbReference type="Proteomes" id="UP000244722"/>
    </source>
</evidence>
<dbReference type="AlphaFoldDB" id="A0A2T6ZF03"/>
<dbReference type="STRING" id="42251.A0A2T6ZF03"/>
<keyword evidence="2" id="KW-1185">Reference proteome</keyword>
<dbReference type="EMBL" id="NESQ01000326">
    <property type="protein sequence ID" value="PUU74049.1"/>
    <property type="molecule type" value="Genomic_DNA"/>
</dbReference>
<comment type="caution">
    <text evidence="1">The sequence shown here is derived from an EMBL/GenBank/DDBJ whole genome shotgun (WGS) entry which is preliminary data.</text>
</comment>
<accession>A0A2T6ZF03</accession>
<gene>
    <name evidence="1" type="ORF">B9Z19DRAFT_1133984</name>
</gene>
<evidence type="ECO:0000313" key="1">
    <source>
        <dbReference type="EMBL" id="PUU74049.1"/>
    </source>
</evidence>
<dbReference type="OrthoDB" id="426386at2759"/>
<name>A0A2T6ZF03_TUBBO</name>
<sequence length="72" mass="8008">MDVLPDKYIENGIVRENSTLVYSANFSLSEDISLGGERIVLPFESFEATYRGRPQNGTELNLSISSTPKKVI</sequence>
<dbReference type="Proteomes" id="UP000244722">
    <property type="component" value="Unassembled WGS sequence"/>
</dbReference>